<evidence type="ECO:0000256" key="7">
    <source>
        <dbReference type="ARBA" id="ARBA00022490"/>
    </source>
</evidence>
<evidence type="ECO:0000256" key="10">
    <source>
        <dbReference type="ARBA" id="ARBA00022691"/>
    </source>
</evidence>
<gene>
    <name evidence="16" type="primary">trmD_29</name>
    <name evidence="16" type="ORF">SDC9_115235</name>
</gene>
<evidence type="ECO:0000256" key="12">
    <source>
        <dbReference type="ARBA" id="ARBA00029736"/>
    </source>
</evidence>
<feature type="domain" description="tRNA methyltransferase TRMD/TRM10-type" evidence="15">
    <location>
        <begin position="1"/>
        <end position="226"/>
    </location>
</feature>
<evidence type="ECO:0000256" key="14">
    <source>
        <dbReference type="ARBA" id="ARBA00047783"/>
    </source>
</evidence>
<evidence type="ECO:0000256" key="6">
    <source>
        <dbReference type="ARBA" id="ARBA00014679"/>
    </source>
</evidence>
<dbReference type="PIRSF" id="PIRSF000386">
    <property type="entry name" value="tRNA_mtase"/>
    <property type="match status" value="1"/>
</dbReference>
<evidence type="ECO:0000256" key="4">
    <source>
        <dbReference type="ARBA" id="ARBA00011738"/>
    </source>
</evidence>
<dbReference type="InterPro" id="IPR029028">
    <property type="entry name" value="Alpha/beta_knot_MTases"/>
</dbReference>
<comment type="catalytic activity">
    <reaction evidence="14">
        <text>guanosine(37) in tRNA + S-adenosyl-L-methionine = N(1)-methylguanosine(37) in tRNA + S-adenosyl-L-homocysteine + H(+)</text>
        <dbReference type="Rhea" id="RHEA:36899"/>
        <dbReference type="Rhea" id="RHEA-COMP:10145"/>
        <dbReference type="Rhea" id="RHEA-COMP:10147"/>
        <dbReference type="ChEBI" id="CHEBI:15378"/>
        <dbReference type="ChEBI" id="CHEBI:57856"/>
        <dbReference type="ChEBI" id="CHEBI:59789"/>
        <dbReference type="ChEBI" id="CHEBI:73542"/>
        <dbReference type="ChEBI" id="CHEBI:74269"/>
        <dbReference type="EC" id="2.1.1.228"/>
    </reaction>
</comment>
<dbReference type="GO" id="GO:0005829">
    <property type="term" value="C:cytosol"/>
    <property type="evidence" value="ECO:0007669"/>
    <property type="project" value="TreeGrafter"/>
</dbReference>
<proteinExistence type="inferred from homology"/>
<organism evidence="16">
    <name type="scientific">bioreactor metagenome</name>
    <dbReference type="NCBI Taxonomy" id="1076179"/>
    <lineage>
        <taxon>unclassified sequences</taxon>
        <taxon>metagenomes</taxon>
        <taxon>ecological metagenomes</taxon>
    </lineage>
</organism>
<name>A0A645C2V1_9ZZZZ</name>
<dbReference type="InterPro" id="IPR002649">
    <property type="entry name" value="tRNA_m1G_MeTrfase_TrmD"/>
</dbReference>
<dbReference type="CDD" id="cd18080">
    <property type="entry name" value="TrmD-like"/>
    <property type="match status" value="1"/>
</dbReference>
<dbReference type="EMBL" id="VSSQ01022181">
    <property type="protein sequence ID" value="MPM68304.1"/>
    <property type="molecule type" value="Genomic_DNA"/>
</dbReference>
<evidence type="ECO:0000256" key="8">
    <source>
        <dbReference type="ARBA" id="ARBA00022603"/>
    </source>
</evidence>
<dbReference type="EC" id="2.1.1.228" evidence="5"/>
<keyword evidence="7" id="KW-0963">Cytoplasm</keyword>
<comment type="caution">
    <text evidence="16">The sequence shown here is derived from an EMBL/GenBank/DDBJ whole genome shotgun (WGS) entry which is preliminary data.</text>
</comment>
<dbReference type="AlphaFoldDB" id="A0A645C2V1"/>
<evidence type="ECO:0000256" key="2">
    <source>
        <dbReference type="ARBA" id="ARBA00004496"/>
    </source>
</evidence>
<comment type="subcellular location">
    <subcellularLocation>
        <location evidence="2">Cytoplasm</location>
    </subcellularLocation>
</comment>
<dbReference type="Gene3D" id="3.40.1280.10">
    <property type="match status" value="1"/>
</dbReference>
<sequence length="233" mass="26429">MRIDIATLFPDMCETVLSESILGRARRKGSIEMHCHNIRDYTLSKQKQVDDYPYSGGHGMILQAEPIYLCCKAIEAQQQQKPHVIFLTAGGKTYTQERARQLAQLPSITLVCGHYEGIDERVIEELADEEISLGDFVITGGELAALVVADSVARLCDGVLSSPEGYEDESFYSGRLEYPQYTRPEVWHGRQVPPVLLSGHAKKIREWKEEQSLQRTLARRPDLLQQKKEEPNR</sequence>
<dbReference type="NCBIfam" id="NF000648">
    <property type="entry name" value="PRK00026.1"/>
    <property type="match status" value="1"/>
</dbReference>
<evidence type="ECO:0000256" key="3">
    <source>
        <dbReference type="ARBA" id="ARBA00007630"/>
    </source>
</evidence>
<dbReference type="GO" id="GO:0052906">
    <property type="term" value="F:tRNA (guanine(37)-N1)-methyltransferase activity"/>
    <property type="evidence" value="ECO:0007669"/>
    <property type="project" value="UniProtKB-EC"/>
</dbReference>
<evidence type="ECO:0000259" key="15">
    <source>
        <dbReference type="Pfam" id="PF01746"/>
    </source>
</evidence>
<dbReference type="InterPro" id="IPR016009">
    <property type="entry name" value="tRNA_MeTrfase_TRMD/TRM10"/>
</dbReference>
<evidence type="ECO:0000256" key="13">
    <source>
        <dbReference type="ARBA" id="ARBA00033392"/>
    </source>
</evidence>
<dbReference type="FunFam" id="3.40.1280.10:FF:000001">
    <property type="entry name" value="tRNA (guanine-N(1)-)-methyltransferase"/>
    <property type="match status" value="1"/>
</dbReference>
<dbReference type="PANTHER" id="PTHR46417">
    <property type="entry name" value="TRNA (GUANINE-N(1)-)-METHYLTRANSFERASE"/>
    <property type="match status" value="1"/>
</dbReference>
<protein>
    <recommendedName>
        <fullName evidence="6">tRNA (guanine-N(1)-)-methyltransferase</fullName>
        <ecNumber evidence="5">2.1.1.228</ecNumber>
    </recommendedName>
    <alternativeName>
        <fullName evidence="12">M1G-methyltransferase</fullName>
    </alternativeName>
    <alternativeName>
        <fullName evidence="13">tRNA [GM37] methyltransferase</fullName>
    </alternativeName>
</protein>
<comment type="function">
    <text evidence="1">Specifically methylates guanosine-37 in various tRNAs.</text>
</comment>
<dbReference type="NCBIfam" id="TIGR00088">
    <property type="entry name" value="trmD"/>
    <property type="match status" value="1"/>
</dbReference>
<dbReference type="HAMAP" id="MF_00605">
    <property type="entry name" value="TrmD"/>
    <property type="match status" value="1"/>
</dbReference>
<comment type="similarity">
    <text evidence="3">Belongs to the RNA methyltransferase TrmD family.</text>
</comment>
<keyword evidence="8 16" id="KW-0489">Methyltransferase</keyword>
<evidence type="ECO:0000256" key="11">
    <source>
        <dbReference type="ARBA" id="ARBA00022694"/>
    </source>
</evidence>
<keyword evidence="10" id="KW-0949">S-adenosyl-L-methionine</keyword>
<accession>A0A645C2V1</accession>
<evidence type="ECO:0000256" key="9">
    <source>
        <dbReference type="ARBA" id="ARBA00022679"/>
    </source>
</evidence>
<dbReference type="Gene3D" id="1.10.1270.20">
    <property type="entry name" value="tRNA(m1g37)methyltransferase, domain 2"/>
    <property type="match status" value="1"/>
</dbReference>
<evidence type="ECO:0000256" key="5">
    <source>
        <dbReference type="ARBA" id="ARBA00012807"/>
    </source>
</evidence>
<dbReference type="GO" id="GO:0002939">
    <property type="term" value="P:tRNA N1-guanine methylation"/>
    <property type="evidence" value="ECO:0007669"/>
    <property type="project" value="TreeGrafter"/>
</dbReference>
<evidence type="ECO:0000256" key="1">
    <source>
        <dbReference type="ARBA" id="ARBA00002634"/>
    </source>
</evidence>
<keyword evidence="9 16" id="KW-0808">Transferase</keyword>
<keyword evidence="11" id="KW-0819">tRNA processing</keyword>
<comment type="subunit">
    <text evidence="4">Homodimer.</text>
</comment>
<reference evidence="16" key="1">
    <citation type="submission" date="2019-08" db="EMBL/GenBank/DDBJ databases">
        <authorList>
            <person name="Kucharzyk K."/>
            <person name="Murdoch R.W."/>
            <person name="Higgins S."/>
            <person name="Loffler F."/>
        </authorList>
    </citation>
    <scope>NUCLEOTIDE SEQUENCE</scope>
</reference>
<dbReference type="InterPro" id="IPR023148">
    <property type="entry name" value="tRNA_m1G_MeTrfase_C_sf"/>
</dbReference>
<evidence type="ECO:0000313" key="16">
    <source>
        <dbReference type="EMBL" id="MPM68304.1"/>
    </source>
</evidence>
<dbReference type="PANTHER" id="PTHR46417:SF1">
    <property type="entry name" value="TRNA (GUANINE-N(1)-)-METHYLTRANSFERASE"/>
    <property type="match status" value="1"/>
</dbReference>
<dbReference type="SUPFAM" id="SSF75217">
    <property type="entry name" value="alpha/beta knot"/>
    <property type="match status" value="1"/>
</dbReference>
<dbReference type="InterPro" id="IPR029026">
    <property type="entry name" value="tRNA_m1G_MTases_N"/>
</dbReference>
<dbReference type="Pfam" id="PF01746">
    <property type="entry name" value="tRNA_m1G_MT"/>
    <property type="match status" value="1"/>
</dbReference>